<evidence type="ECO:0000256" key="1">
    <source>
        <dbReference type="ARBA" id="ARBA00004141"/>
    </source>
</evidence>
<comment type="similarity">
    <text evidence="2 6">Belongs to the ABC-3 integral membrane protein family.</text>
</comment>
<dbReference type="PANTHER" id="PTHR30477:SF19">
    <property type="entry name" value="METAL ABC TRANSPORTER PERMEASE"/>
    <property type="match status" value="1"/>
</dbReference>
<protein>
    <submittedName>
        <fullName evidence="8">Metal ABC transporter permease</fullName>
    </submittedName>
</protein>
<feature type="transmembrane region" description="Helical" evidence="7">
    <location>
        <begin position="134"/>
        <end position="152"/>
    </location>
</feature>
<dbReference type="GO" id="GO:0055085">
    <property type="term" value="P:transmembrane transport"/>
    <property type="evidence" value="ECO:0007669"/>
    <property type="project" value="InterPro"/>
</dbReference>
<dbReference type="InterPro" id="IPR001626">
    <property type="entry name" value="ABC_TroCD"/>
</dbReference>
<feature type="transmembrane region" description="Helical" evidence="7">
    <location>
        <begin position="62"/>
        <end position="81"/>
    </location>
</feature>
<dbReference type="Pfam" id="PF00950">
    <property type="entry name" value="ABC-3"/>
    <property type="match status" value="1"/>
</dbReference>
<keyword evidence="6" id="KW-0813">Transport</keyword>
<accession>A0A932A8C3</accession>
<evidence type="ECO:0000313" key="9">
    <source>
        <dbReference type="Proteomes" id="UP000779809"/>
    </source>
</evidence>
<dbReference type="GO" id="GO:0010043">
    <property type="term" value="P:response to zinc ion"/>
    <property type="evidence" value="ECO:0007669"/>
    <property type="project" value="TreeGrafter"/>
</dbReference>
<evidence type="ECO:0000256" key="7">
    <source>
        <dbReference type="SAM" id="Phobius"/>
    </source>
</evidence>
<gene>
    <name evidence="8" type="ORF">HYX28_07310</name>
</gene>
<feature type="transmembrane region" description="Helical" evidence="7">
    <location>
        <begin position="93"/>
        <end position="114"/>
    </location>
</feature>
<evidence type="ECO:0000256" key="6">
    <source>
        <dbReference type="RuleBase" id="RU003943"/>
    </source>
</evidence>
<feature type="transmembrane region" description="Helical" evidence="7">
    <location>
        <begin position="33"/>
        <end position="56"/>
    </location>
</feature>
<evidence type="ECO:0000313" key="8">
    <source>
        <dbReference type="EMBL" id="MBI2678574.1"/>
    </source>
</evidence>
<proteinExistence type="inferred from homology"/>
<feature type="transmembrane region" description="Helical" evidence="7">
    <location>
        <begin position="251"/>
        <end position="273"/>
    </location>
</feature>
<feature type="transmembrane region" description="Helical" evidence="7">
    <location>
        <begin position="218"/>
        <end position="239"/>
    </location>
</feature>
<keyword evidence="5 7" id="KW-0472">Membrane</keyword>
<reference evidence="8" key="1">
    <citation type="submission" date="2020-07" db="EMBL/GenBank/DDBJ databases">
        <title>Huge and variable diversity of episymbiotic CPR bacteria and DPANN archaea in groundwater ecosystems.</title>
        <authorList>
            <person name="He C.Y."/>
            <person name="Keren R."/>
            <person name="Whittaker M."/>
            <person name="Farag I.F."/>
            <person name="Doudna J."/>
            <person name="Cate J.H.D."/>
            <person name="Banfield J.F."/>
        </authorList>
    </citation>
    <scope>NUCLEOTIDE SEQUENCE</scope>
    <source>
        <strain evidence="8">NC_groundwater_580_Pr5_B-0.1um_64_19</strain>
    </source>
</reference>
<keyword evidence="4 7" id="KW-1133">Transmembrane helix</keyword>
<name>A0A932A8C3_9BACT</name>
<sequence length="280" mass="30257">MEIVQFLLLPFLASLILTGIHAYLGVHVVERGVIFVDLALAQIAALGATIAILMGIDPHGGGAYWISLAFTFLGALVFSFVRSKRRRIPLEAFIGISYAIASAGAILAMSKATSETEHLKDMLVGNILAVSKEEVLRTAALYATIGLFHFIFRKKFLLISTNPDEAERQGLNIKLWDFLFYASFGFVVTSSVAIAGVLLVFCYLVVPSVGAMIYADRIGTRLAIGWTMGTLVSALGCWLSVYADLPTGATIVCTFGAVLFVMFMAHLVIVRVWPNAAVNS</sequence>
<dbReference type="EMBL" id="JACPNR010000009">
    <property type="protein sequence ID" value="MBI2678574.1"/>
    <property type="molecule type" value="Genomic_DNA"/>
</dbReference>
<feature type="transmembrane region" description="Helical" evidence="7">
    <location>
        <begin position="178"/>
        <end position="206"/>
    </location>
</feature>
<organism evidence="8 9">
    <name type="scientific">Candidatus Korobacter versatilis</name>
    <dbReference type="NCBI Taxonomy" id="658062"/>
    <lineage>
        <taxon>Bacteria</taxon>
        <taxon>Pseudomonadati</taxon>
        <taxon>Acidobacteriota</taxon>
        <taxon>Terriglobia</taxon>
        <taxon>Terriglobales</taxon>
        <taxon>Candidatus Korobacteraceae</taxon>
        <taxon>Candidatus Korobacter</taxon>
    </lineage>
</organism>
<dbReference type="Gene3D" id="1.10.3470.10">
    <property type="entry name" value="ABC transporter involved in vitamin B12 uptake, BtuC"/>
    <property type="match status" value="1"/>
</dbReference>
<evidence type="ECO:0000256" key="4">
    <source>
        <dbReference type="ARBA" id="ARBA00022989"/>
    </source>
</evidence>
<dbReference type="PANTHER" id="PTHR30477">
    <property type="entry name" value="ABC-TRANSPORTER METAL-BINDING PROTEIN"/>
    <property type="match status" value="1"/>
</dbReference>
<evidence type="ECO:0000256" key="2">
    <source>
        <dbReference type="ARBA" id="ARBA00008034"/>
    </source>
</evidence>
<comment type="subcellular location">
    <subcellularLocation>
        <location evidence="6">Cell membrane</location>
        <topology evidence="6">Multi-pass membrane protein</topology>
    </subcellularLocation>
    <subcellularLocation>
        <location evidence="1">Membrane</location>
        <topology evidence="1">Multi-pass membrane protein</topology>
    </subcellularLocation>
</comment>
<feature type="transmembrane region" description="Helical" evidence="7">
    <location>
        <begin position="6"/>
        <end position="26"/>
    </location>
</feature>
<dbReference type="AlphaFoldDB" id="A0A932A8C3"/>
<dbReference type="SUPFAM" id="SSF81345">
    <property type="entry name" value="ABC transporter involved in vitamin B12 uptake, BtuC"/>
    <property type="match status" value="1"/>
</dbReference>
<evidence type="ECO:0000256" key="5">
    <source>
        <dbReference type="ARBA" id="ARBA00023136"/>
    </source>
</evidence>
<dbReference type="InterPro" id="IPR037294">
    <property type="entry name" value="ABC_BtuC-like"/>
</dbReference>
<comment type="caution">
    <text evidence="8">The sequence shown here is derived from an EMBL/GenBank/DDBJ whole genome shotgun (WGS) entry which is preliminary data.</text>
</comment>
<dbReference type="Proteomes" id="UP000779809">
    <property type="component" value="Unassembled WGS sequence"/>
</dbReference>
<keyword evidence="3 6" id="KW-0812">Transmembrane</keyword>
<evidence type="ECO:0000256" key="3">
    <source>
        <dbReference type="ARBA" id="ARBA00022692"/>
    </source>
</evidence>
<dbReference type="GO" id="GO:0043190">
    <property type="term" value="C:ATP-binding cassette (ABC) transporter complex"/>
    <property type="evidence" value="ECO:0007669"/>
    <property type="project" value="InterPro"/>
</dbReference>